<evidence type="ECO:0000259" key="2">
    <source>
        <dbReference type="PROSITE" id="PS50206"/>
    </source>
</evidence>
<dbReference type="GO" id="GO:0046872">
    <property type="term" value="F:metal ion binding"/>
    <property type="evidence" value="ECO:0007669"/>
    <property type="project" value="UniProtKB-KW"/>
</dbReference>
<sequence>MAAAITIEVVETGDLGDRSYIAHDGTTAVVVDPQRDIDRVVARAGELRVQIAAVAETHIHNDYVTGGFQLAQETGADYLVNGEDPVAFERVAVHDGDERTYGGLRVRVVATPGHTHTHLAFVVDAVAGDESPAVFTGGSLLFGSVGRTDLLGEEHTDALTRAQFRTAHKLADTLPDDTGVYPTHGFGSFCSSGSASGGDSSTIGDQKQVNDALTETDEDAFVTRLVANLTAYPAYYAHMAPRNLEGPAPIDLSAPEPVDAAELRRRISAGEWVVDLRSRTVYPGGHLDGSVGIELGGQFSTYLGWLIPWGTPLTLLAESADDVAAAQRQLVRIGIDRPDGQAVGDIGDLAGSDGLASYPRVDFKELQRHFEGEHEGSVVLDVRRDDERAAGGVRGSAHVPMHGLLDRLDEVPEGRLWVHCAAGFRASIAASLLARAGRDVVLVDDAYDHAEELGLTSSDASQP</sequence>
<dbReference type="GO" id="GO:0070813">
    <property type="term" value="P:hydrogen sulfide metabolic process"/>
    <property type="evidence" value="ECO:0007669"/>
    <property type="project" value="TreeGrafter"/>
</dbReference>
<dbReference type="GO" id="GO:0050313">
    <property type="term" value="F:sulfur dioxygenase activity"/>
    <property type="evidence" value="ECO:0007669"/>
    <property type="project" value="InterPro"/>
</dbReference>
<dbReference type="InterPro" id="IPR001279">
    <property type="entry name" value="Metallo-B-lactamas"/>
</dbReference>
<keyword evidence="4" id="KW-1185">Reference proteome</keyword>
<dbReference type="AlphaFoldDB" id="A0A930Y559"/>
<feature type="domain" description="Rhodanese" evidence="2">
    <location>
        <begin position="373"/>
        <end position="459"/>
    </location>
</feature>
<gene>
    <name evidence="3" type="ORF">ISG29_04435</name>
</gene>
<dbReference type="PANTHER" id="PTHR43084">
    <property type="entry name" value="PERSULFIDE DIOXYGENASE ETHE1"/>
    <property type="match status" value="1"/>
</dbReference>
<accession>A0A930Y559</accession>
<dbReference type="Proteomes" id="UP000656804">
    <property type="component" value="Unassembled WGS sequence"/>
</dbReference>
<name>A0A930Y559_9ACTN</name>
<evidence type="ECO:0000313" key="3">
    <source>
        <dbReference type="EMBL" id="MBF4160925.1"/>
    </source>
</evidence>
<proteinExistence type="predicted"/>
<dbReference type="InterPro" id="IPR051682">
    <property type="entry name" value="Mito_Persulfide_Diox"/>
</dbReference>
<dbReference type="InterPro" id="IPR044528">
    <property type="entry name" value="POD-like_MBL-fold"/>
</dbReference>
<dbReference type="EMBL" id="JADIVZ010000001">
    <property type="protein sequence ID" value="MBF4160925.1"/>
    <property type="molecule type" value="Genomic_DNA"/>
</dbReference>
<dbReference type="CDD" id="cd00158">
    <property type="entry name" value="RHOD"/>
    <property type="match status" value="1"/>
</dbReference>
<evidence type="ECO:0000313" key="4">
    <source>
        <dbReference type="Proteomes" id="UP000656804"/>
    </source>
</evidence>
<dbReference type="Gene3D" id="3.60.15.10">
    <property type="entry name" value="Ribonuclease Z/Hydroxyacylglutathione hydrolase-like"/>
    <property type="match status" value="1"/>
</dbReference>
<dbReference type="RefSeq" id="WP_194502091.1">
    <property type="nucleotide sequence ID" value="NZ_JADIVZ010000001.1"/>
</dbReference>
<dbReference type="InterPro" id="IPR001763">
    <property type="entry name" value="Rhodanese-like_dom"/>
</dbReference>
<dbReference type="SMART" id="SM00450">
    <property type="entry name" value="RHOD"/>
    <property type="match status" value="1"/>
</dbReference>
<dbReference type="Pfam" id="PF00581">
    <property type="entry name" value="Rhodanese"/>
    <property type="match status" value="1"/>
</dbReference>
<evidence type="ECO:0000256" key="1">
    <source>
        <dbReference type="ARBA" id="ARBA00022723"/>
    </source>
</evidence>
<comment type="caution">
    <text evidence="3">The sequence shown here is derived from an EMBL/GenBank/DDBJ whole genome shotgun (WGS) entry which is preliminary data.</text>
</comment>
<dbReference type="PROSITE" id="PS50206">
    <property type="entry name" value="RHODANESE_3"/>
    <property type="match status" value="1"/>
</dbReference>
<dbReference type="SMART" id="SM00849">
    <property type="entry name" value="Lactamase_B"/>
    <property type="match status" value="1"/>
</dbReference>
<dbReference type="CDD" id="cd07724">
    <property type="entry name" value="POD-like_MBL-fold"/>
    <property type="match status" value="1"/>
</dbReference>
<keyword evidence="1" id="KW-0479">Metal-binding</keyword>
<dbReference type="Gene3D" id="3.40.250.10">
    <property type="entry name" value="Rhodanese-like domain"/>
    <property type="match status" value="2"/>
</dbReference>
<dbReference type="GO" id="GO:0006749">
    <property type="term" value="P:glutathione metabolic process"/>
    <property type="evidence" value="ECO:0007669"/>
    <property type="project" value="InterPro"/>
</dbReference>
<dbReference type="SUPFAM" id="SSF52821">
    <property type="entry name" value="Rhodanese/Cell cycle control phosphatase"/>
    <property type="match status" value="2"/>
</dbReference>
<dbReference type="PANTHER" id="PTHR43084:SF1">
    <property type="entry name" value="PERSULFIDE DIOXYGENASE ETHE1, MITOCHONDRIAL"/>
    <property type="match status" value="1"/>
</dbReference>
<dbReference type="SUPFAM" id="SSF56281">
    <property type="entry name" value="Metallo-hydrolase/oxidoreductase"/>
    <property type="match status" value="1"/>
</dbReference>
<dbReference type="InterPro" id="IPR036873">
    <property type="entry name" value="Rhodanese-like_dom_sf"/>
</dbReference>
<protein>
    <submittedName>
        <fullName evidence="3">MBL fold metallo-hydrolase</fullName>
    </submittedName>
</protein>
<reference evidence="3" key="1">
    <citation type="submission" date="2020-11" db="EMBL/GenBank/DDBJ databases">
        <title>Nocardioides sp. CBS4Y-1, whole genome shotgun sequence.</title>
        <authorList>
            <person name="Tuo L."/>
        </authorList>
    </citation>
    <scope>NUCLEOTIDE SEQUENCE</scope>
    <source>
        <strain evidence="3">CBS4Y-1</strain>
    </source>
</reference>
<organism evidence="3 4">
    <name type="scientific">Nocardioides acrostichi</name>
    <dbReference type="NCBI Taxonomy" id="2784339"/>
    <lineage>
        <taxon>Bacteria</taxon>
        <taxon>Bacillati</taxon>
        <taxon>Actinomycetota</taxon>
        <taxon>Actinomycetes</taxon>
        <taxon>Propionibacteriales</taxon>
        <taxon>Nocardioidaceae</taxon>
        <taxon>Nocardioides</taxon>
    </lineage>
</organism>
<dbReference type="InterPro" id="IPR036866">
    <property type="entry name" value="RibonucZ/Hydroxyglut_hydro"/>
</dbReference>